<feature type="transmembrane region" description="Helical" evidence="4">
    <location>
        <begin position="12"/>
        <end position="36"/>
    </location>
</feature>
<dbReference type="SUPFAM" id="SSF158472">
    <property type="entry name" value="HAMP domain-like"/>
    <property type="match status" value="1"/>
</dbReference>
<feature type="domain" description="HAMP" evidence="6">
    <location>
        <begin position="420"/>
        <end position="472"/>
    </location>
</feature>
<evidence type="ECO:0000259" key="6">
    <source>
        <dbReference type="PROSITE" id="PS50885"/>
    </source>
</evidence>
<keyword evidence="4" id="KW-0812">Transmembrane</keyword>
<evidence type="ECO:0000256" key="2">
    <source>
        <dbReference type="ARBA" id="ARBA00029447"/>
    </source>
</evidence>
<dbReference type="InterPro" id="IPR003660">
    <property type="entry name" value="HAMP_dom"/>
</dbReference>
<evidence type="ECO:0000256" key="4">
    <source>
        <dbReference type="SAM" id="Phobius"/>
    </source>
</evidence>
<name>A0ABQ5UL54_9HYPH</name>
<dbReference type="Gene3D" id="1.10.287.950">
    <property type="entry name" value="Methyl-accepting chemotaxis protein"/>
    <property type="match status" value="1"/>
</dbReference>
<dbReference type="Pfam" id="PF00015">
    <property type="entry name" value="MCPsignal"/>
    <property type="match status" value="1"/>
</dbReference>
<keyword evidence="8" id="KW-1185">Reference proteome</keyword>
<evidence type="ECO:0000259" key="5">
    <source>
        <dbReference type="PROSITE" id="PS50111"/>
    </source>
</evidence>
<evidence type="ECO:0008006" key="9">
    <source>
        <dbReference type="Google" id="ProtNLM"/>
    </source>
</evidence>
<dbReference type="SUPFAM" id="SSF58104">
    <property type="entry name" value="Methyl-accepting chemotaxis protein (MCP) signaling domain"/>
    <property type="match status" value="1"/>
</dbReference>
<accession>A0ABQ5UL54</accession>
<reference evidence="7" key="2">
    <citation type="submission" date="2023-01" db="EMBL/GenBank/DDBJ databases">
        <title>Draft genome sequence of Devosia yakushimensis strain NBRC 103855.</title>
        <authorList>
            <person name="Sun Q."/>
            <person name="Mori K."/>
        </authorList>
    </citation>
    <scope>NUCLEOTIDE SEQUENCE</scope>
    <source>
        <strain evidence="7">NBRC 103855</strain>
    </source>
</reference>
<dbReference type="PANTHER" id="PTHR43531:SF14">
    <property type="entry name" value="METHYL-ACCEPTING CHEMOTAXIS PROTEIN I-RELATED"/>
    <property type="match status" value="1"/>
</dbReference>
<dbReference type="PANTHER" id="PTHR43531">
    <property type="entry name" value="PROTEIN ICFG"/>
    <property type="match status" value="1"/>
</dbReference>
<dbReference type="PROSITE" id="PS50111">
    <property type="entry name" value="CHEMOTAXIS_TRANSDUC_2"/>
    <property type="match status" value="1"/>
</dbReference>
<dbReference type="Gene3D" id="6.10.340.10">
    <property type="match status" value="1"/>
</dbReference>
<comment type="caution">
    <text evidence="7">The sequence shown here is derived from an EMBL/GenBank/DDBJ whole genome shotgun (WGS) entry which is preliminary data.</text>
</comment>
<dbReference type="Proteomes" id="UP001161406">
    <property type="component" value="Unassembled WGS sequence"/>
</dbReference>
<evidence type="ECO:0000313" key="7">
    <source>
        <dbReference type="EMBL" id="GLQ12374.1"/>
    </source>
</evidence>
<dbReference type="SMART" id="SM01358">
    <property type="entry name" value="HBM"/>
    <property type="match status" value="1"/>
</dbReference>
<dbReference type="PROSITE" id="PS50885">
    <property type="entry name" value="HAMP"/>
    <property type="match status" value="2"/>
</dbReference>
<dbReference type="RefSeq" id="WP_284394294.1">
    <property type="nucleotide sequence ID" value="NZ_BSNG01000004.1"/>
</dbReference>
<feature type="domain" description="HAMP" evidence="6">
    <location>
        <begin position="304"/>
        <end position="357"/>
    </location>
</feature>
<sequence>MGFSRLSVAGRIYAAFGALIGLMALLMAIAIGGVQLSGATFGQYRQAAQDAGAVAQLTSGLSEARLAFSRYQLNHAAADADRAKSLLAALESHDNAIKEQLGAYSGIVDAMVAHDADIAGLSAAMEQSGLTTTDTLGRLIAQGAESSSLNAKAAAISGLAMQQALELRLMVDALLADPAGEGLAAVTERAGQAQATLTALRGTFFKTSDLEAVDAVMGQLADYAGMIGQVHARMLERETLAQDAAAIDASIAASLGELATATAREQTMLEADADRQAGAISLGALVAGLVTLVAGVALAMVIARWLSGSIKALSVAMGRMVEGDFAVTLPQAGQRNELGQIARALEVFGANGLEVRAAQARREADMDQAFETAQLRAALQRDVEAVVTAASEGDFGRRLASDYGLDELNGFARSLDRLVATVVRGLDETGSVLSALARGELGGRVEGDYAGAFGQLKADTNALARTMAETMNRIGAASTALRRATDEILAGANDLSARTGRQIAAIETTSQAVRALSDDIVVNTGQAEQAAASTRASAALARNGGVVMARVTEAMAGITQASGKISNVTGVIEDIAFQTNLLALNASVEAARAGEAGRGFAVVAVEVRRLAQSAAAASADIKALTGQSAEAVAAGSKLVEEAARTLNTILLAVDKDNGHMQAIAQSSRSQAGAVETVGMAMRQMDEVVQHNAALVEETNAAIEQTQAQASELDRIVGAFTRRGVARLVA</sequence>
<reference evidence="7" key="1">
    <citation type="journal article" date="2014" name="Int. J. Syst. Evol. Microbiol.">
        <title>Complete genome of a new Firmicutes species belonging to the dominant human colonic microbiota ('Ruminococcus bicirculans') reveals two chromosomes and a selective capacity to utilize plant glucans.</title>
        <authorList>
            <consortium name="NISC Comparative Sequencing Program"/>
            <person name="Wegmann U."/>
            <person name="Louis P."/>
            <person name="Goesmann A."/>
            <person name="Henrissat B."/>
            <person name="Duncan S.H."/>
            <person name="Flint H.J."/>
        </authorList>
    </citation>
    <scope>NUCLEOTIDE SEQUENCE</scope>
    <source>
        <strain evidence="7">NBRC 103855</strain>
    </source>
</reference>
<dbReference type="Pfam" id="PF00672">
    <property type="entry name" value="HAMP"/>
    <property type="match status" value="1"/>
</dbReference>
<keyword evidence="4" id="KW-1133">Transmembrane helix</keyword>
<dbReference type="SMART" id="SM00304">
    <property type="entry name" value="HAMP"/>
    <property type="match status" value="2"/>
</dbReference>
<protein>
    <recommendedName>
        <fullName evidence="9">Methyl-accepting chemotaxis protein</fullName>
    </recommendedName>
</protein>
<feature type="transmembrane region" description="Helical" evidence="4">
    <location>
        <begin position="282"/>
        <end position="306"/>
    </location>
</feature>
<feature type="domain" description="Methyl-accepting transducer" evidence="5">
    <location>
        <begin position="477"/>
        <end position="706"/>
    </location>
</feature>
<dbReference type="Pfam" id="PF18947">
    <property type="entry name" value="HAMP_2"/>
    <property type="match status" value="1"/>
</dbReference>
<proteinExistence type="inferred from homology"/>
<gene>
    <name evidence="7" type="ORF">GCM10007913_43070</name>
</gene>
<evidence type="ECO:0000256" key="3">
    <source>
        <dbReference type="PROSITE-ProRule" id="PRU00284"/>
    </source>
</evidence>
<dbReference type="InterPro" id="IPR032255">
    <property type="entry name" value="HBM"/>
</dbReference>
<dbReference type="InterPro" id="IPR051310">
    <property type="entry name" value="MCP_chemotaxis"/>
</dbReference>
<keyword evidence="4" id="KW-0472">Membrane</keyword>
<keyword evidence="3" id="KW-0807">Transducer</keyword>
<dbReference type="EMBL" id="BSNG01000004">
    <property type="protein sequence ID" value="GLQ12374.1"/>
    <property type="molecule type" value="Genomic_DNA"/>
</dbReference>
<evidence type="ECO:0000256" key="1">
    <source>
        <dbReference type="ARBA" id="ARBA00022481"/>
    </source>
</evidence>
<dbReference type="SMART" id="SM00283">
    <property type="entry name" value="MA"/>
    <property type="match status" value="1"/>
</dbReference>
<dbReference type="InterPro" id="IPR004089">
    <property type="entry name" value="MCPsignal_dom"/>
</dbReference>
<evidence type="ECO:0000313" key="8">
    <source>
        <dbReference type="Proteomes" id="UP001161406"/>
    </source>
</evidence>
<organism evidence="7 8">
    <name type="scientific">Devosia yakushimensis</name>
    <dbReference type="NCBI Taxonomy" id="470028"/>
    <lineage>
        <taxon>Bacteria</taxon>
        <taxon>Pseudomonadati</taxon>
        <taxon>Pseudomonadota</taxon>
        <taxon>Alphaproteobacteria</taxon>
        <taxon>Hyphomicrobiales</taxon>
        <taxon>Devosiaceae</taxon>
        <taxon>Devosia</taxon>
    </lineage>
</organism>
<comment type="similarity">
    <text evidence="2">Belongs to the methyl-accepting chemotaxis (MCP) protein family.</text>
</comment>
<keyword evidence="1" id="KW-0488">Methylation</keyword>